<reference evidence="3 4" key="1">
    <citation type="submission" date="2024-01" db="EMBL/GenBank/DDBJ databases">
        <title>A telomere-to-telomere, gap-free genome of sweet tea (Lithocarpus litseifolius).</title>
        <authorList>
            <person name="Zhou J."/>
        </authorList>
    </citation>
    <scope>NUCLEOTIDE SEQUENCE [LARGE SCALE GENOMIC DNA]</scope>
    <source>
        <strain evidence="3">Zhou-2022a</strain>
        <tissue evidence="3">Leaf</tissue>
    </source>
</reference>
<dbReference type="EMBL" id="JAZDWU010000005">
    <property type="protein sequence ID" value="KAL0000431.1"/>
    <property type="molecule type" value="Genomic_DNA"/>
</dbReference>
<organism evidence="3 4">
    <name type="scientific">Lithocarpus litseifolius</name>
    <dbReference type="NCBI Taxonomy" id="425828"/>
    <lineage>
        <taxon>Eukaryota</taxon>
        <taxon>Viridiplantae</taxon>
        <taxon>Streptophyta</taxon>
        <taxon>Embryophyta</taxon>
        <taxon>Tracheophyta</taxon>
        <taxon>Spermatophyta</taxon>
        <taxon>Magnoliopsida</taxon>
        <taxon>eudicotyledons</taxon>
        <taxon>Gunneridae</taxon>
        <taxon>Pentapetalae</taxon>
        <taxon>rosids</taxon>
        <taxon>fabids</taxon>
        <taxon>Fagales</taxon>
        <taxon>Fagaceae</taxon>
        <taxon>Lithocarpus</taxon>
    </lineage>
</organism>
<sequence>MSMKIPCPLGPLECKAKAMETGVNFAWDVGVLEMIFECDSLISSEALNGSSEAPVAISDLVEGIQHQIRDFCGIQVTHVENQGIEESKQMVCREKQGIEEIDDDTVPLEGVDKSQFGPTDADMEVSSLNKNYVKKEVVDRLMSDDVGSDVGNFESNLEMP</sequence>
<proteinExistence type="predicted"/>
<evidence type="ECO:0000259" key="2">
    <source>
        <dbReference type="Pfam" id="PF13456"/>
    </source>
</evidence>
<protein>
    <recommendedName>
        <fullName evidence="2">RNase H type-1 domain-containing protein</fullName>
    </recommendedName>
</protein>
<dbReference type="InterPro" id="IPR002156">
    <property type="entry name" value="RNaseH_domain"/>
</dbReference>
<name>A0AAW2CQF1_9ROSI</name>
<gene>
    <name evidence="3" type="ORF">SO802_014212</name>
</gene>
<evidence type="ECO:0000313" key="3">
    <source>
        <dbReference type="EMBL" id="KAL0000431.1"/>
    </source>
</evidence>
<dbReference type="GO" id="GO:0004523">
    <property type="term" value="F:RNA-DNA hybrid ribonuclease activity"/>
    <property type="evidence" value="ECO:0007669"/>
    <property type="project" value="InterPro"/>
</dbReference>
<dbReference type="GO" id="GO:0003676">
    <property type="term" value="F:nucleic acid binding"/>
    <property type="evidence" value="ECO:0007669"/>
    <property type="project" value="InterPro"/>
</dbReference>
<dbReference type="Proteomes" id="UP001459277">
    <property type="component" value="Unassembled WGS sequence"/>
</dbReference>
<evidence type="ECO:0000313" key="4">
    <source>
        <dbReference type="Proteomes" id="UP001459277"/>
    </source>
</evidence>
<feature type="domain" description="RNase H type-1" evidence="2">
    <location>
        <begin position="13"/>
        <end position="82"/>
    </location>
</feature>
<dbReference type="Pfam" id="PF13456">
    <property type="entry name" value="RVT_3"/>
    <property type="match status" value="1"/>
</dbReference>
<comment type="caution">
    <text evidence="3">The sequence shown here is derived from an EMBL/GenBank/DDBJ whole genome shotgun (WGS) entry which is preliminary data.</text>
</comment>
<evidence type="ECO:0000256" key="1">
    <source>
        <dbReference type="SAM" id="MobiDB-lite"/>
    </source>
</evidence>
<accession>A0AAW2CQF1</accession>
<feature type="region of interest" description="Disordered" evidence="1">
    <location>
        <begin position="102"/>
        <end position="121"/>
    </location>
</feature>
<keyword evidence="4" id="KW-1185">Reference proteome</keyword>
<dbReference type="AlphaFoldDB" id="A0AAW2CQF1"/>